<organism evidence="1 2">
    <name type="scientific">Paraglomus brasilianum</name>
    <dbReference type="NCBI Taxonomy" id="144538"/>
    <lineage>
        <taxon>Eukaryota</taxon>
        <taxon>Fungi</taxon>
        <taxon>Fungi incertae sedis</taxon>
        <taxon>Mucoromycota</taxon>
        <taxon>Glomeromycotina</taxon>
        <taxon>Glomeromycetes</taxon>
        <taxon>Paraglomerales</taxon>
        <taxon>Paraglomeraceae</taxon>
        <taxon>Paraglomus</taxon>
    </lineage>
</organism>
<gene>
    <name evidence="1" type="ORF">PBRASI_LOCUS10483</name>
</gene>
<comment type="caution">
    <text evidence="1">The sequence shown here is derived from an EMBL/GenBank/DDBJ whole genome shotgun (WGS) entry which is preliminary data.</text>
</comment>
<accession>A0A9N9DY26</accession>
<name>A0A9N9DY26_9GLOM</name>
<evidence type="ECO:0000313" key="2">
    <source>
        <dbReference type="Proteomes" id="UP000789739"/>
    </source>
</evidence>
<dbReference type="EMBL" id="CAJVPI010003182">
    <property type="protein sequence ID" value="CAG8655348.1"/>
    <property type="molecule type" value="Genomic_DNA"/>
</dbReference>
<proteinExistence type="predicted"/>
<dbReference type="AlphaFoldDB" id="A0A9N9DY26"/>
<protein>
    <submittedName>
        <fullName evidence="1">4211_t:CDS:1</fullName>
    </submittedName>
</protein>
<sequence length="111" mass="12997">MEKEKEEWKKEADDLRKELKRKSETPIEEKIIKRRKFDGTIGYGSRLCKVQLAEKKRINRSRELLWLVIPRIGSERHQNASPEHGARFVARASLYHGQVLSVLDASPITTW</sequence>
<keyword evidence="2" id="KW-1185">Reference proteome</keyword>
<reference evidence="1" key="1">
    <citation type="submission" date="2021-06" db="EMBL/GenBank/DDBJ databases">
        <authorList>
            <person name="Kallberg Y."/>
            <person name="Tangrot J."/>
            <person name="Rosling A."/>
        </authorList>
    </citation>
    <scope>NUCLEOTIDE SEQUENCE</scope>
    <source>
        <strain evidence="1">BR232B</strain>
    </source>
</reference>
<evidence type="ECO:0000313" key="1">
    <source>
        <dbReference type="EMBL" id="CAG8655348.1"/>
    </source>
</evidence>
<dbReference type="Proteomes" id="UP000789739">
    <property type="component" value="Unassembled WGS sequence"/>
</dbReference>